<gene>
    <name evidence="1" type="ORF">ENM11_08625</name>
</gene>
<proteinExistence type="predicted"/>
<protein>
    <submittedName>
        <fullName evidence="1">Uncharacterized protein</fullName>
    </submittedName>
</protein>
<evidence type="ECO:0000313" key="1">
    <source>
        <dbReference type="EMBL" id="HHK69189.1"/>
    </source>
</evidence>
<organism evidence="1">
    <name type="scientific">Caldiarchaeum subterraneum</name>
    <dbReference type="NCBI Taxonomy" id="311458"/>
    <lineage>
        <taxon>Archaea</taxon>
        <taxon>Nitrososphaerota</taxon>
        <taxon>Candidatus Caldarchaeales</taxon>
        <taxon>Candidatus Caldarchaeaceae</taxon>
        <taxon>Candidatus Caldarchaeum</taxon>
    </lineage>
</organism>
<sequence length="106" mass="12135">MAGKSFQCRDCIHFLPYPLLRSVGTCSNPASLNYDRVRFGDETPCEYFGLAEFSVTGIPGVEFYWCENCREYMYRDELVYHVGHRVHTGVSQTDVEFNVESTMAAD</sequence>
<dbReference type="EMBL" id="DRWN01000070">
    <property type="protein sequence ID" value="HHK69189.1"/>
    <property type="molecule type" value="Genomic_DNA"/>
</dbReference>
<name>A0A7C5Q5A6_CALS0</name>
<dbReference type="AlphaFoldDB" id="A0A7C5Q5A6"/>
<reference evidence="1" key="1">
    <citation type="journal article" date="2020" name="mSystems">
        <title>Genome- and Community-Level Interaction Insights into Carbon Utilization and Element Cycling Functions of Hydrothermarchaeota in Hydrothermal Sediment.</title>
        <authorList>
            <person name="Zhou Z."/>
            <person name="Liu Y."/>
            <person name="Xu W."/>
            <person name="Pan J."/>
            <person name="Luo Z.H."/>
            <person name="Li M."/>
        </authorList>
    </citation>
    <scope>NUCLEOTIDE SEQUENCE [LARGE SCALE GENOMIC DNA]</scope>
    <source>
        <strain evidence="1">SpSt-1056</strain>
    </source>
</reference>
<comment type="caution">
    <text evidence="1">The sequence shown here is derived from an EMBL/GenBank/DDBJ whole genome shotgun (WGS) entry which is preliminary data.</text>
</comment>
<accession>A0A7C5Q5A6</accession>